<dbReference type="InterPro" id="IPR032630">
    <property type="entry name" value="P_typ_ATPase_c"/>
</dbReference>
<reference evidence="3 4" key="1">
    <citation type="submission" date="2021-06" db="EMBL/GenBank/DDBJ databases">
        <authorList>
            <person name="Kallberg Y."/>
            <person name="Tangrot J."/>
            <person name="Rosling A."/>
        </authorList>
    </citation>
    <scope>NUCLEOTIDE SEQUENCE [LARGE SCALE GENOMIC DNA]</scope>
    <source>
        <strain evidence="3 4">120-4 pot B 10/14</strain>
    </source>
</reference>
<evidence type="ECO:0000256" key="1">
    <source>
        <dbReference type="SAM" id="Phobius"/>
    </source>
</evidence>
<protein>
    <submittedName>
        <fullName evidence="3">23445_t:CDS:1</fullName>
    </submittedName>
</protein>
<evidence type="ECO:0000259" key="2">
    <source>
        <dbReference type="Pfam" id="PF16212"/>
    </source>
</evidence>
<dbReference type="EMBL" id="CAJVQB010005423">
    <property type="protein sequence ID" value="CAG8661466.1"/>
    <property type="molecule type" value="Genomic_DNA"/>
</dbReference>
<gene>
    <name evidence="3" type="ORF">GMARGA_LOCUS9904</name>
</gene>
<feature type="domain" description="P-type ATPase C-terminal" evidence="2">
    <location>
        <begin position="6"/>
        <end position="69"/>
    </location>
</feature>
<proteinExistence type="predicted"/>
<organism evidence="3 4">
    <name type="scientific">Gigaspora margarita</name>
    <dbReference type="NCBI Taxonomy" id="4874"/>
    <lineage>
        <taxon>Eukaryota</taxon>
        <taxon>Fungi</taxon>
        <taxon>Fungi incertae sedis</taxon>
        <taxon>Mucoromycota</taxon>
        <taxon>Glomeromycotina</taxon>
        <taxon>Glomeromycetes</taxon>
        <taxon>Diversisporales</taxon>
        <taxon>Gigasporaceae</taxon>
        <taxon>Gigaspora</taxon>
    </lineage>
</organism>
<evidence type="ECO:0000313" key="3">
    <source>
        <dbReference type="EMBL" id="CAG8661466.1"/>
    </source>
</evidence>
<evidence type="ECO:0000313" key="4">
    <source>
        <dbReference type="Proteomes" id="UP000789901"/>
    </source>
</evidence>
<dbReference type="Pfam" id="PF16212">
    <property type="entry name" value="PhoLip_ATPase_C"/>
    <property type="match status" value="1"/>
</dbReference>
<keyword evidence="4" id="KW-1185">Reference proteome</keyword>
<keyword evidence="1" id="KW-0472">Membrane</keyword>
<feature type="transmembrane region" description="Helical" evidence="1">
    <location>
        <begin position="40"/>
        <end position="61"/>
    </location>
</feature>
<name>A0ABN7UTE1_GIGMA</name>
<dbReference type="Proteomes" id="UP000789901">
    <property type="component" value="Unassembled WGS sequence"/>
</dbReference>
<accession>A0ABN7UTE1</accession>
<sequence length="130" mass="15108">MSTNVTASQGLDAGSIEFSTSVALTVIVIANLFVCFNTYYWNWIVWARIINEIVIIFSYVLRKSNIWNRSTVNCAQASETQRERQNRLARESYARRRALLTGEQLEHQHAQQREAYRCHTNAESNEQSEY</sequence>
<feature type="transmembrane region" description="Helical" evidence="1">
    <location>
        <begin position="12"/>
        <end position="34"/>
    </location>
</feature>
<keyword evidence="1" id="KW-0812">Transmembrane</keyword>
<comment type="caution">
    <text evidence="3">The sequence shown here is derived from an EMBL/GenBank/DDBJ whole genome shotgun (WGS) entry which is preliminary data.</text>
</comment>
<keyword evidence="1" id="KW-1133">Transmembrane helix</keyword>